<dbReference type="GO" id="GO:0003723">
    <property type="term" value="F:RNA binding"/>
    <property type="evidence" value="ECO:0007669"/>
    <property type="project" value="InterPro"/>
</dbReference>
<name>A0A1S6QK12_9LACO</name>
<accession>A0A1S6QK12</accession>
<dbReference type="SMART" id="SM00967">
    <property type="entry name" value="SpoU_sub_bind"/>
    <property type="match status" value="1"/>
</dbReference>
<dbReference type="SUPFAM" id="SSF55315">
    <property type="entry name" value="L30e-like"/>
    <property type="match status" value="1"/>
</dbReference>
<evidence type="ECO:0000313" key="6">
    <source>
        <dbReference type="Proteomes" id="UP000030361"/>
    </source>
</evidence>
<dbReference type="Proteomes" id="UP000030361">
    <property type="component" value="Chromosome"/>
</dbReference>
<dbReference type="GO" id="GO:0032259">
    <property type="term" value="P:methylation"/>
    <property type="evidence" value="ECO:0007669"/>
    <property type="project" value="UniProtKB-KW"/>
</dbReference>
<dbReference type="AlphaFoldDB" id="A0A1S6QK12"/>
<evidence type="ECO:0000313" key="5">
    <source>
        <dbReference type="EMBL" id="AQW21968.1"/>
    </source>
</evidence>
<feature type="domain" description="RNA 2-O ribose methyltransferase substrate binding" evidence="4">
    <location>
        <begin position="31"/>
        <end position="100"/>
    </location>
</feature>
<dbReference type="InterPro" id="IPR051259">
    <property type="entry name" value="rRNA_Methyltransferase"/>
</dbReference>
<dbReference type="SUPFAM" id="SSF75217">
    <property type="entry name" value="alpha/beta knot"/>
    <property type="match status" value="1"/>
</dbReference>
<dbReference type="PANTHER" id="PTHR43191">
    <property type="entry name" value="RRNA METHYLTRANSFERASE 3"/>
    <property type="match status" value="1"/>
</dbReference>
<evidence type="ECO:0000256" key="3">
    <source>
        <dbReference type="ARBA" id="ARBA00022679"/>
    </source>
</evidence>
<reference evidence="5 6" key="1">
    <citation type="journal article" date="2015" name="Genome Announc.">
        <title>Genome Sequence of Lactobacillus curieae CCTCC M 2011381T, a Novel Producer of Gamma-aminobutyric Acid.</title>
        <authorList>
            <person name="Wang Y."/>
            <person name="Wang Y."/>
            <person name="Lang C."/>
            <person name="Wei D."/>
            <person name="Xu P."/>
            <person name="Xie J."/>
        </authorList>
    </citation>
    <scope>NUCLEOTIDE SEQUENCE [LARGE SCALE GENOMIC DNA]</scope>
    <source>
        <strain evidence="5 6">CCTCC M 2011381</strain>
    </source>
</reference>
<evidence type="ECO:0000259" key="4">
    <source>
        <dbReference type="SMART" id="SM00967"/>
    </source>
</evidence>
<dbReference type="InterPro" id="IPR001537">
    <property type="entry name" value="SpoU_MeTrfase"/>
</dbReference>
<dbReference type="InterPro" id="IPR053888">
    <property type="entry name" value="MRM3-like_sub_bind"/>
</dbReference>
<dbReference type="InterPro" id="IPR029026">
    <property type="entry name" value="tRNA_m1G_MTases_N"/>
</dbReference>
<dbReference type="GO" id="GO:0008173">
    <property type="term" value="F:RNA methyltransferase activity"/>
    <property type="evidence" value="ECO:0007669"/>
    <property type="project" value="InterPro"/>
</dbReference>
<keyword evidence="3 5" id="KW-0808">Transferase</keyword>
<dbReference type="Gene3D" id="3.40.1280.10">
    <property type="match status" value="1"/>
</dbReference>
<keyword evidence="6" id="KW-1185">Reference proteome</keyword>
<dbReference type="GO" id="GO:0006396">
    <property type="term" value="P:RNA processing"/>
    <property type="evidence" value="ECO:0007669"/>
    <property type="project" value="InterPro"/>
</dbReference>
<evidence type="ECO:0000256" key="2">
    <source>
        <dbReference type="ARBA" id="ARBA00022603"/>
    </source>
</evidence>
<gene>
    <name evidence="5" type="ORF">PL11_008585</name>
</gene>
<dbReference type="Gene3D" id="3.30.1330.30">
    <property type="match status" value="1"/>
</dbReference>
<dbReference type="OrthoDB" id="9785673at2"/>
<dbReference type="PANTHER" id="PTHR43191:SF2">
    <property type="entry name" value="RRNA METHYLTRANSFERASE 3, MITOCHONDRIAL"/>
    <property type="match status" value="1"/>
</dbReference>
<comment type="similarity">
    <text evidence="1">Belongs to the class IV-like SAM-binding methyltransferase superfamily. RNA methyltransferase TrmH family.</text>
</comment>
<proteinExistence type="inferred from homology"/>
<dbReference type="CDD" id="cd18095">
    <property type="entry name" value="SpoU-like_rRNA-MTase"/>
    <property type="match status" value="1"/>
</dbReference>
<dbReference type="KEGG" id="lcu:PL11_008585"/>
<protein>
    <submittedName>
        <fullName evidence="5">RNA methyltransferase</fullName>
    </submittedName>
</protein>
<organism evidence="5 6">
    <name type="scientific">Lentilactobacillus curieae</name>
    <dbReference type="NCBI Taxonomy" id="1138822"/>
    <lineage>
        <taxon>Bacteria</taxon>
        <taxon>Bacillati</taxon>
        <taxon>Bacillota</taxon>
        <taxon>Bacilli</taxon>
        <taxon>Lactobacillales</taxon>
        <taxon>Lactobacillaceae</taxon>
        <taxon>Lentilactobacillus</taxon>
    </lineage>
</organism>
<dbReference type="InterPro" id="IPR029064">
    <property type="entry name" value="Ribosomal_eL30-like_sf"/>
</dbReference>
<dbReference type="InterPro" id="IPR013123">
    <property type="entry name" value="SpoU_subst-bd"/>
</dbReference>
<dbReference type="eggNOG" id="COG0566">
    <property type="taxonomic scope" value="Bacteria"/>
</dbReference>
<sequence length="255" mass="28222">MEILTSNQNQRVKDWKKLQSKKQRTKTSSYIIEGWHLIDEAQKSGKEFEEIMVVDPDDLDDLNISSSTSIFQITEEIADHISSTKTPQGIFAVLPTESYHEEVPDDVKGRWILLDNVQDPGNLGTIVRTADAAGLKGVVLGGSSVDIYNPKLIRSMQGSHFHIALYSGDLDEWMNKFKQNEIPVFGTELNENAKSYKDVGHPSDFALVMGNEGNGMSESLLSKTTQNLYIPMNGNAESLNVAVAAGIVMFQLVNS</sequence>
<dbReference type="RefSeq" id="WP_035167305.1">
    <property type="nucleotide sequence ID" value="NZ_CP018906.1"/>
</dbReference>
<dbReference type="Pfam" id="PF00588">
    <property type="entry name" value="SpoU_methylase"/>
    <property type="match status" value="1"/>
</dbReference>
<dbReference type="EMBL" id="CP018906">
    <property type="protein sequence ID" value="AQW21968.1"/>
    <property type="molecule type" value="Genomic_DNA"/>
</dbReference>
<keyword evidence="2 5" id="KW-0489">Methyltransferase</keyword>
<dbReference type="InterPro" id="IPR029028">
    <property type="entry name" value="Alpha/beta_knot_MTases"/>
</dbReference>
<dbReference type="Pfam" id="PF22435">
    <property type="entry name" value="MRM3-like_sub_bind"/>
    <property type="match status" value="1"/>
</dbReference>
<evidence type="ECO:0000256" key="1">
    <source>
        <dbReference type="ARBA" id="ARBA00007228"/>
    </source>
</evidence>
<dbReference type="GO" id="GO:0005737">
    <property type="term" value="C:cytoplasm"/>
    <property type="evidence" value="ECO:0007669"/>
    <property type="project" value="UniProtKB-ARBA"/>
</dbReference>